<feature type="domain" description="PASTA" evidence="14">
    <location>
        <begin position="377"/>
        <end position="443"/>
    </location>
</feature>
<dbReference type="FunFam" id="1.10.510.10:FF:000021">
    <property type="entry name" value="Serine/threonine protein kinase"/>
    <property type="match status" value="1"/>
</dbReference>
<dbReference type="SUPFAM" id="SSF54184">
    <property type="entry name" value="Penicillin-binding protein 2x (pbp-2x), c-terminal domain"/>
    <property type="match status" value="1"/>
</dbReference>
<evidence type="ECO:0000256" key="1">
    <source>
        <dbReference type="ARBA" id="ARBA00012513"/>
    </source>
</evidence>
<feature type="transmembrane region" description="Helical" evidence="12">
    <location>
        <begin position="347"/>
        <end position="369"/>
    </location>
</feature>
<dbReference type="SUPFAM" id="SSF56112">
    <property type="entry name" value="Protein kinase-like (PK-like)"/>
    <property type="match status" value="1"/>
</dbReference>
<feature type="compositionally biased region" description="Polar residues" evidence="11">
    <location>
        <begin position="570"/>
        <end position="580"/>
    </location>
</feature>
<feature type="domain" description="PASTA" evidence="14">
    <location>
        <begin position="444"/>
        <end position="507"/>
    </location>
</feature>
<dbReference type="Pfam" id="PF00069">
    <property type="entry name" value="Pkinase"/>
    <property type="match status" value="1"/>
</dbReference>
<dbReference type="InterPro" id="IPR005543">
    <property type="entry name" value="PASTA_dom"/>
</dbReference>
<name>A0A5M3W6M1_9ACTN</name>
<evidence type="ECO:0000256" key="5">
    <source>
        <dbReference type="ARBA" id="ARBA00022741"/>
    </source>
</evidence>
<sequence>MTQPRLLGGRYELDGVVGRGGMAEVYRARDIRLDRIVAIKTLRSDLARDHTFQARFRREAQSAASLNHPAVVAVYDTGEDMTDGTPVPYIVMEYVDGRTLRDLLRADRRLMPERAAELVDGILRALDYSHRGGIVHRDIKPANIMVTRNGEVKVMDFGIARAMADSAATMTQTAQVIGTAQYLSPEQARGERVDARSDIYSTGCVLYELLTGQPPFTGDSPVAIAYQHVREDPIPPSRIDQDIPRWCDAIVLKAMAKDPVHRYQSAAEMRADLQRAVQGMPMDPQTMQLANNYGQYAGADRTRSMSAQGGPPTQGTRNIQPYEYGPEERGSRSDRHRAPSGNNALKTAAWILIPLLIIASFIGVGYAFLSSPNQPATADQVEIPIVEDQTQAEAEKLLTAAGFKVTAEPVFSADVKKGRAITTDPVPGTKLAKGEAVILKVSKGVETVLVPDVAGKTQVEATQMLQDAGFTVTVGYKNSSAEQGKVIETKPAAGAEAPKESKIRIILPTELLELPSVIGIPVDEAKSGLESAGFKVKVVEQPSDTVIAGQVIDQSPAPGTKHPPGRTITLLVSSGPSNDFPTEPPVTEDPNEFPPDVPDGGEVDIGDNPNG</sequence>
<evidence type="ECO:0000256" key="2">
    <source>
        <dbReference type="ARBA" id="ARBA00022527"/>
    </source>
</evidence>
<dbReference type="RefSeq" id="WP_155340529.1">
    <property type="nucleotide sequence ID" value="NZ_BAAABN010000024.1"/>
</dbReference>
<feature type="compositionally biased region" description="Polar residues" evidence="11">
    <location>
        <begin position="304"/>
        <end position="319"/>
    </location>
</feature>
<keyword evidence="12" id="KW-0812">Transmembrane</keyword>
<dbReference type="Gene3D" id="3.30.200.20">
    <property type="entry name" value="Phosphorylase Kinase, domain 1"/>
    <property type="match status" value="1"/>
</dbReference>
<proteinExistence type="predicted"/>
<dbReference type="SMART" id="SM00220">
    <property type="entry name" value="S_TKc"/>
    <property type="match status" value="1"/>
</dbReference>
<dbReference type="FunFam" id="3.30.200.20:FF:000035">
    <property type="entry name" value="Serine/threonine protein kinase Stk1"/>
    <property type="match status" value="1"/>
</dbReference>
<evidence type="ECO:0000256" key="6">
    <source>
        <dbReference type="ARBA" id="ARBA00022777"/>
    </source>
</evidence>
<evidence type="ECO:0000313" key="16">
    <source>
        <dbReference type="Proteomes" id="UP000334990"/>
    </source>
</evidence>
<keyword evidence="12" id="KW-0472">Membrane</keyword>
<reference evidence="15 16" key="1">
    <citation type="submission" date="2019-10" db="EMBL/GenBank/DDBJ databases">
        <title>Whole genome shotgun sequence of Acrocarpospora corrugata NBRC 13972.</title>
        <authorList>
            <person name="Ichikawa N."/>
            <person name="Kimura A."/>
            <person name="Kitahashi Y."/>
            <person name="Komaki H."/>
            <person name="Oguchi A."/>
        </authorList>
    </citation>
    <scope>NUCLEOTIDE SEQUENCE [LARGE SCALE GENOMIC DNA]</scope>
    <source>
        <strain evidence="15 16">NBRC 13972</strain>
    </source>
</reference>
<dbReference type="InterPro" id="IPR011009">
    <property type="entry name" value="Kinase-like_dom_sf"/>
</dbReference>
<dbReference type="CDD" id="cd06577">
    <property type="entry name" value="PASTA_pknB"/>
    <property type="match status" value="3"/>
</dbReference>
<dbReference type="NCBIfam" id="NF033483">
    <property type="entry name" value="PknB_PASTA_kin"/>
    <property type="match status" value="1"/>
</dbReference>
<dbReference type="EMBL" id="BLAD01000081">
    <property type="protein sequence ID" value="GES04436.1"/>
    <property type="molecule type" value="Genomic_DNA"/>
</dbReference>
<dbReference type="GO" id="GO:0004674">
    <property type="term" value="F:protein serine/threonine kinase activity"/>
    <property type="evidence" value="ECO:0007669"/>
    <property type="project" value="UniProtKB-KW"/>
</dbReference>
<dbReference type="PANTHER" id="PTHR43289">
    <property type="entry name" value="MITOGEN-ACTIVATED PROTEIN KINASE KINASE KINASE 20-RELATED"/>
    <property type="match status" value="1"/>
</dbReference>
<gene>
    <name evidence="15" type="ORF">Acor_65040</name>
</gene>
<evidence type="ECO:0000256" key="11">
    <source>
        <dbReference type="SAM" id="MobiDB-lite"/>
    </source>
</evidence>
<feature type="binding site" evidence="10">
    <location>
        <position position="40"/>
    </location>
    <ligand>
        <name>ATP</name>
        <dbReference type="ChEBI" id="CHEBI:30616"/>
    </ligand>
</feature>
<evidence type="ECO:0000256" key="8">
    <source>
        <dbReference type="ARBA" id="ARBA00047899"/>
    </source>
</evidence>
<evidence type="ECO:0000256" key="12">
    <source>
        <dbReference type="SAM" id="Phobius"/>
    </source>
</evidence>
<dbReference type="PROSITE" id="PS00108">
    <property type="entry name" value="PROTEIN_KINASE_ST"/>
    <property type="match status" value="1"/>
</dbReference>
<dbReference type="EC" id="2.7.11.1" evidence="1"/>
<evidence type="ECO:0000259" key="14">
    <source>
        <dbReference type="PROSITE" id="PS51178"/>
    </source>
</evidence>
<feature type="domain" description="Protein kinase" evidence="13">
    <location>
        <begin position="11"/>
        <end position="277"/>
    </location>
</feature>
<dbReference type="PROSITE" id="PS00107">
    <property type="entry name" value="PROTEIN_KINASE_ATP"/>
    <property type="match status" value="1"/>
</dbReference>
<feature type="region of interest" description="Disordered" evidence="11">
    <location>
        <begin position="301"/>
        <end position="340"/>
    </location>
</feature>
<accession>A0A5M3W6M1</accession>
<comment type="catalytic activity">
    <reaction evidence="8">
        <text>L-threonyl-[protein] + ATP = O-phospho-L-threonyl-[protein] + ADP + H(+)</text>
        <dbReference type="Rhea" id="RHEA:46608"/>
        <dbReference type="Rhea" id="RHEA-COMP:11060"/>
        <dbReference type="Rhea" id="RHEA-COMP:11605"/>
        <dbReference type="ChEBI" id="CHEBI:15378"/>
        <dbReference type="ChEBI" id="CHEBI:30013"/>
        <dbReference type="ChEBI" id="CHEBI:30616"/>
        <dbReference type="ChEBI" id="CHEBI:61977"/>
        <dbReference type="ChEBI" id="CHEBI:456216"/>
        <dbReference type="EC" id="2.7.11.1"/>
    </reaction>
</comment>
<keyword evidence="2" id="KW-0723">Serine/threonine-protein kinase</keyword>
<dbReference type="InterPro" id="IPR000719">
    <property type="entry name" value="Prot_kinase_dom"/>
</dbReference>
<comment type="catalytic activity">
    <reaction evidence="9">
        <text>L-seryl-[protein] + ATP = O-phospho-L-seryl-[protein] + ADP + H(+)</text>
        <dbReference type="Rhea" id="RHEA:17989"/>
        <dbReference type="Rhea" id="RHEA-COMP:9863"/>
        <dbReference type="Rhea" id="RHEA-COMP:11604"/>
        <dbReference type="ChEBI" id="CHEBI:15378"/>
        <dbReference type="ChEBI" id="CHEBI:29999"/>
        <dbReference type="ChEBI" id="CHEBI:30616"/>
        <dbReference type="ChEBI" id="CHEBI:83421"/>
        <dbReference type="ChEBI" id="CHEBI:456216"/>
        <dbReference type="EC" id="2.7.11.1"/>
    </reaction>
</comment>
<evidence type="ECO:0000256" key="9">
    <source>
        <dbReference type="ARBA" id="ARBA00048679"/>
    </source>
</evidence>
<feature type="region of interest" description="Disordered" evidence="11">
    <location>
        <begin position="553"/>
        <end position="611"/>
    </location>
</feature>
<dbReference type="PROSITE" id="PS51178">
    <property type="entry name" value="PASTA"/>
    <property type="match status" value="3"/>
</dbReference>
<dbReference type="SMART" id="SM00740">
    <property type="entry name" value="PASTA"/>
    <property type="match status" value="3"/>
</dbReference>
<keyword evidence="7 10" id="KW-0067">ATP-binding</keyword>
<evidence type="ECO:0000256" key="4">
    <source>
        <dbReference type="ARBA" id="ARBA00022737"/>
    </source>
</evidence>
<dbReference type="OrthoDB" id="9762169at2"/>
<evidence type="ECO:0000313" key="15">
    <source>
        <dbReference type="EMBL" id="GES04436.1"/>
    </source>
</evidence>
<evidence type="ECO:0000259" key="13">
    <source>
        <dbReference type="PROSITE" id="PS50011"/>
    </source>
</evidence>
<evidence type="ECO:0000256" key="10">
    <source>
        <dbReference type="PROSITE-ProRule" id="PRU10141"/>
    </source>
</evidence>
<keyword evidence="12" id="KW-1133">Transmembrane helix</keyword>
<dbReference type="Gene3D" id="1.10.510.10">
    <property type="entry name" value="Transferase(Phosphotransferase) domain 1"/>
    <property type="match status" value="1"/>
</dbReference>
<dbReference type="Proteomes" id="UP000334990">
    <property type="component" value="Unassembled WGS sequence"/>
</dbReference>
<dbReference type="PANTHER" id="PTHR43289:SF6">
    <property type="entry name" value="SERINE_THREONINE-PROTEIN KINASE NEKL-3"/>
    <property type="match status" value="1"/>
</dbReference>
<dbReference type="GO" id="GO:0045717">
    <property type="term" value="P:negative regulation of fatty acid biosynthetic process"/>
    <property type="evidence" value="ECO:0007669"/>
    <property type="project" value="UniProtKB-ARBA"/>
</dbReference>
<keyword evidence="5 10" id="KW-0547">Nucleotide-binding</keyword>
<dbReference type="CDD" id="cd14014">
    <property type="entry name" value="STKc_PknB_like"/>
    <property type="match status" value="1"/>
</dbReference>
<dbReference type="Gene3D" id="3.30.10.20">
    <property type="match status" value="3"/>
</dbReference>
<feature type="domain" description="PASTA" evidence="14">
    <location>
        <begin position="508"/>
        <end position="574"/>
    </location>
</feature>
<dbReference type="AlphaFoldDB" id="A0A5M3W6M1"/>
<protein>
    <recommendedName>
        <fullName evidence="1">non-specific serine/threonine protein kinase</fullName>
        <ecNumber evidence="1">2.7.11.1</ecNumber>
    </recommendedName>
</protein>
<comment type="caution">
    <text evidence="15">The sequence shown here is derived from an EMBL/GenBank/DDBJ whole genome shotgun (WGS) entry which is preliminary data.</text>
</comment>
<evidence type="ECO:0000256" key="7">
    <source>
        <dbReference type="ARBA" id="ARBA00022840"/>
    </source>
</evidence>
<dbReference type="InterPro" id="IPR008271">
    <property type="entry name" value="Ser/Thr_kinase_AS"/>
</dbReference>
<feature type="compositionally biased region" description="Basic and acidic residues" evidence="11">
    <location>
        <begin position="326"/>
        <end position="337"/>
    </location>
</feature>
<dbReference type="Pfam" id="PF03793">
    <property type="entry name" value="PASTA"/>
    <property type="match status" value="3"/>
</dbReference>
<organism evidence="15 16">
    <name type="scientific">Acrocarpospora corrugata</name>
    <dbReference type="NCBI Taxonomy" id="35763"/>
    <lineage>
        <taxon>Bacteria</taxon>
        <taxon>Bacillati</taxon>
        <taxon>Actinomycetota</taxon>
        <taxon>Actinomycetes</taxon>
        <taxon>Streptosporangiales</taxon>
        <taxon>Streptosporangiaceae</taxon>
        <taxon>Acrocarpospora</taxon>
    </lineage>
</organism>
<dbReference type="PROSITE" id="PS50011">
    <property type="entry name" value="PROTEIN_KINASE_DOM"/>
    <property type="match status" value="1"/>
</dbReference>
<evidence type="ECO:0000256" key="3">
    <source>
        <dbReference type="ARBA" id="ARBA00022679"/>
    </source>
</evidence>
<keyword evidence="3" id="KW-0808">Transferase</keyword>
<dbReference type="GO" id="GO:0005524">
    <property type="term" value="F:ATP binding"/>
    <property type="evidence" value="ECO:0007669"/>
    <property type="project" value="UniProtKB-UniRule"/>
</dbReference>
<keyword evidence="16" id="KW-1185">Reference proteome</keyword>
<keyword evidence="6 15" id="KW-0418">Kinase</keyword>
<dbReference type="InterPro" id="IPR017441">
    <property type="entry name" value="Protein_kinase_ATP_BS"/>
</dbReference>
<keyword evidence="4" id="KW-0677">Repeat</keyword>